<keyword evidence="5 7" id="KW-0811">Translocation</keyword>
<dbReference type="HOGENOM" id="CLU_031942_6_0_11"/>
<feature type="transmembrane region" description="Helical" evidence="7">
    <location>
        <begin position="134"/>
        <end position="160"/>
    </location>
</feature>
<reference evidence="9 10" key="1">
    <citation type="submission" date="2011-05" db="EMBL/GenBank/DDBJ databases">
        <title>Complete sequence of chromosome of Frankia symbiont of Datisca glomerata.</title>
        <authorList>
            <consortium name="US DOE Joint Genome Institute"/>
            <person name="Lucas S."/>
            <person name="Han J."/>
            <person name="Lapidus A."/>
            <person name="Cheng J.-F."/>
            <person name="Goodwin L."/>
            <person name="Pitluck S."/>
            <person name="Peters L."/>
            <person name="Mikhailova N."/>
            <person name="Chertkov O."/>
            <person name="Teshima H."/>
            <person name="Han C."/>
            <person name="Tapia R."/>
            <person name="Land M."/>
            <person name="Hauser L."/>
            <person name="Kyrpides N."/>
            <person name="Ivanova N."/>
            <person name="Pagani I."/>
            <person name="Berry A."/>
            <person name="Pawlowski K."/>
            <person name="Persson T."/>
            <person name="Vanden Heuvel B."/>
            <person name="Benson D."/>
            <person name="Woyke T."/>
        </authorList>
    </citation>
    <scope>NUCLEOTIDE SEQUENCE [LARGE SCALE GENOMIC DNA]</scope>
    <source>
        <strain evidence="10">4085684</strain>
    </source>
</reference>
<dbReference type="NCBIfam" id="TIGR00945">
    <property type="entry name" value="tatC"/>
    <property type="match status" value="1"/>
</dbReference>
<dbReference type="RefSeq" id="WP_013873547.1">
    <property type="nucleotide sequence ID" value="NC_015656.1"/>
</dbReference>
<evidence type="ECO:0000256" key="6">
    <source>
        <dbReference type="ARBA" id="ARBA00023136"/>
    </source>
</evidence>
<dbReference type="PANTHER" id="PTHR30371:SF0">
    <property type="entry name" value="SEC-INDEPENDENT PROTEIN TRANSLOCASE PROTEIN TATC, CHLOROPLASTIC-RELATED"/>
    <property type="match status" value="1"/>
</dbReference>
<dbReference type="STRING" id="656024.FsymDg_2210"/>
<keyword evidence="2 7" id="KW-0812">Transmembrane</keyword>
<evidence type="ECO:0000256" key="1">
    <source>
        <dbReference type="ARBA" id="ARBA00004141"/>
    </source>
</evidence>
<feature type="transmembrane region" description="Helical" evidence="7">
    <location>
        <begin position="40"/>
        <end position="58"/>
    </location>
</feature>
<keyword evidence="6 7" id="KW-0472">Membrane</keyword>
<evidence type="ECO:0000256" key="7">
    <source>
        <dbReference type="HAMAP-Rule" id="MF_00902"/>
    </source>
</evidence>
<keyword evidence="10" id="KW-1185">Reference proteome</keyword>
<feature type="compositionally biased region" description="Polar residues" evidence="8">
    <location>
        <begin position="319"/>
        <end position="331"/>
    </location>
</feature>
<dbReference type="GO" id="GO:0065002">
    <property type="term" value="P:intracellular protein transmembrane transport"/>
    <property type="evidence" value="ECO:0007669"/>
    <property type="project" value="TreeGrafter"/>
</dbReference>
<dbReference type="InterPro" id="IPR002033">
    <property type="entry name" value="TatC"/>
</dbReference>
<feature type="transmembrane region" description="Helical" evidence="7">
    <location>
        <begin position="101"/>
        <end position="122"/>
    </location>
</feature>
<organism evidence="9 10">
    <name type="scientific">Candidatus Protofrankia datiscae</name>
    <dbReference type="NCBI Taxonomy" id="2716812"/>
    <lineage>
        <taxon>Bacteria</taxon>
        <taxon>Bacillati</taxon>
        <taxon>Actinomycetota</taxon>
        <taxon>Actinomycetes</taxon>
        <taxon>Frankiales</taxon>
        <taxon>Frankiaceae</taxon>
        <taxon>Protofrankia</taxon>
    </lineage>
</organism>
<evidence type="ECO:0000256" key="8">
    <source>
        <dbReference type="SAM" id="MobiDB-lite"/>
    </source>
</evidence>
<comment type="function">
    <text evidence="7">Part of the twin-arginine translocation (Tat) system that transports large folded proteins containing a characteristic twin-arginine motif in their signal peptide across membranes. Together with TatB, TatC is part of a receptor directly interacting with Tat signal peptides.</text>
</comment>
<dbReference type="HAMAP" id="MF_00902">
    <property type="entry name" value="TatC"/>
    <property type="match status" value="1"/>
</dbReference>
<evidence type="ECO:0000256" key="4">
    <source>
        <dbReference type="ARBA" id="ARBA00022989"/>
    </source>
</evidence>
<dbReference type="Pfam" id="PF00902">
    <property type="entry name" value="TatC"/>
    <property type="match status" value="1"/>
</dbReference>
<evidence type="ECO:0000256" key="2">
    <source>
        <dbReference type="ARBA" id="ARBA00022692"/>
    </source>
</evidence>
<evidence type="ECO:0000313" key="9">
    <source>
        <dbReference type="EMBL" id="AEH09614.1"/>
    </source>
</evidence>
<name>F8B4D4_9ACTN</name>
<evidence type="ECO:0000313" key="10">
    <source>
        <dbReference type="Proteomes" id="UP000001549"/>
    </source>
</evidence>
<dbReference type="Proteomes" id="UP000001549">
    <property type="component" value="Chromosome"/>
</dbReference>
<keyword evidence="7" id="KW-0813">Transport</keyword>
<comment type="subcellular location">
    <subcellularLocation>
        <location evidence="7">Cell membrane</location>
        <topology evidence="7">Multi-pass membrane protein</topology>
    </subcellularLocation>
    <subcellularLocation>
        <location evidence="1">Membrane</location>
        <topology evidence="1">Multi-pass membrane protein</topology>
    </subcellularLocation>
</comment>
<dbReference type="EMBL" id="CP002801">
    <property type="protein sequence ID" value="AEH09614.1"/>
    <property type="molecule type" value="Genomic_DNA"/>
</dbReference>
<keyword evidence="7" id="KW-1003">Cell membrane</keyword>
<evidence type="ECO:0000256" key="5">
    <source>
        <dbReference type="ARBA" id="ARBA00023010"/>
    </source>
</evidence>
<gene>
    <name evidence="7" type="primary">tatC</name>
    <name evidence="9" type="ordered locus">FsymDg_2210</name>
</gene>
<comment type="similarity">
    <text evidence="7">Belongs to the TatC family.</text>
</comment>
<dbReference type="PANTHER" id="PTHR30371">
    <property type="entry name" value="SEC-INDEPENDENT PROTEIN TRANSLOCASE PROTEIN TATC"/>
    <property type="match status" value="1"/>
</dbReference>
<dbReference type="AlphaFoldDB" id="F8B4D4"/>
<dbReference type="GO" id="GO:0009977">
    <property type="term" value="F:proton motive force dependent protein transmembrane transporter activity"/>
    <property type="evidence" value="ECO:0007669"/>
    <property type="project" value="TreeGrafter"/>
</dbReference>
<feature type="transmembrane region" description="Helical" evidence="7">
    <location>
        <begin position="180"/>
        <end position="206"/>
    </location>
</feature>
<keyword evidence="4 7" id="KW-1133">Transmembrane helix</keyword>
<comment type="subunit">
    <text evidence="7">The Tat system comprises two distinct complexes: a TatABC complex, containing multiple copies of TatA, TatB and TatC subunits, and a separate TatA complex, containing only TatA subunits. Substrates initially bind to the TatABC complex, which probably triggers association of the separate TatA complex to form the active translocon.</text>
</comment>
<dbReference type="GO" id="GO:0033281">
    <property type="term" value="C:TAT protein transport complex"/>
    <property type="evidence" value="ECO:0007669"/>
    <property type="project" value="UniProtKB-UniRule"/>
</dbReference>
<dbReference type="PRINTS" id="PR01840">
    <property type="entry name" value="TATCFAMILY"/>
</dbReference>
<proteinExistence type="inferred from homology"/>
<dbReference type="KEGG" id="fsy:FsymDg_2210"/>
<accession>F8B4D4</accession>
<feature type="transmembrane region" description="Helical" evidence="7">
    <location>
        <begin position="218"/>
        <end position="234"/>
    </location>
</feature>
<dbReference type="GO" id="GO:0043953">
    <property type="term" value="P:protein transport by the Tat complex"/>
    <property type="evidence" value="ECO:0007669"/>
    <property type="project" value="UniProtKB-UniRule"/>
</dbReference>
<protein>
    <recommendedName>
        <fullName evidence="7">Sec-independent protein translocase protein TatC</fullName>
    </recommendedName>
</protein>
<keyword evidence="3 7" id="KW-0653">Protein transport</keyword>
<sequence length="331" mass="36431">MPAFPTPRRIAQAVQFRRTRTVEDSRMSLTEHLRELRDRLVKALVALAIAAAVCFYFEPHIFNFLKEPYCSLPADVRSGVDGQCQLAFFGILDAFMIRLKISMIAGAVFSSPVWLYQLWSFITPGLHRHERRWSLMFVGCSLVLFTLGAFFAYLTLSTGLELLLGFSGDGLVSVLDVNKYLSYVIAMLLVFGLSFEIPLLVAMLNLAGVVSTAKLRSWRRAEIFLVFVFAAIVTPSQDPFTMIALGLPMVVLYEVALVIGWANDRRKARHGDTSPYAGLDDDEASPLDLDLPHPMAGEQTRPTASADPVGTAVGATGAPDSSPNTTHIDIT</sequence>
<dbReference type="eggNOG" id="COG0805">
    <property type="taxonomic scope" value="Bacteria"/>
</dbReference>
<feature type="transmembrane region" description="Helical" evidence="7">
    <location>
        <begin position="240"/>
        <end position="262"/>
    </location>
</feature>
<feature type="region of interest" description="Disordered" evidence="8">
    <location>
        <begin position="287"/>
        <end position="331"/>
    </location>
</feature>
<evidence type="ECO:0000256" key="3">
    <source>
        <dbReference type="ARBA" id="ARBA00022927"/>
    </source>
</evidence>